<keyword evidence="1" id="KW-1133">Transmembrane helix</keyword>
<keyword evidence="3" id="KW-1185">Reference proteome</keyword>
<protein>
    <submittedName>
        <fullName evidence="2">Uncharacterized protein</fullName>
    </submittedName>
</protein>
<feature type="transmembrane region" description="Helical" evidence="1">
    <location>
        <begin position="17"/>
        <end position="43"/>
    </location>
</feature>
<accession>A0AB94ILH0</accession>
<dbReference type="EMBL" id="ALAN01000084">
    <property type="protein sequence ID" value="ETI67872.1"/>
    <property type="molecule type" value="Genomic_DNA"/>
</dbReference>
<evidence type="ECO:0000313" key="3">
    <source>
        <dbReference type="Proteomes" id="UP000018877"/>
    </source>
</evidence>
<evidence type="ECO:0000313" key="2">
    <source>
        <dbReference type="EMBL" id="ETI67872.1"/>
    </source>
</evidence>
<dbReference type="RefSeq" id="WP_024029247.1">
    <property type="nucleotide sequence ID" value="NZ_ALAN01000084.1"/>
</dbReference>
<dbReference type="Proteomes" id="UP000018877">
    <property type="component" value="Unassembled WGS sequence"/>
</dbReference>
<evidence type="ECO:0000256" key="1">
    <source>
        <dbReference type="SAM" id="Phobius"/>
    </source>
</evidence>
<reference evidence="2 3" key="1">
    <citation type="journal article" date="2014" name="Environ. Microbiol.">
        <title>The nitrate-ammonifying and nosZ-carrying bacterium Bacillus vireti is a potent source and sink for nitric and nitrous oxide under high nitrate conditions.</title>
        <authorList>
            <person name="Mania D."/>
            <person name="Heylen K."/>
            <person name="van Spanning R.J."/>
            <person name="Frostegard A."/>
        </authorList>
    </citation>
    <scope>NUCLEOTIDE SEQUENCE [LARGE SCALE GENOMIC DNA]</scope>
    <source>
        <strain evidence="2 3">LMG 21834</strain>
    </source>
</reference>
<gene>
    <name evidence="2" type="ORF">BAVI_15326</name>
</gene>
<feature type="transmembrane region" description="Helical" evidence="1">
    <location>
        <begin position="55"/>
        <end position="77"/>
    </location>
</feature>
<keyword evidence="1" id="KW-0812">Transmembrane</keyword>
<keyword evidence="1" id="KW-0472">Membrane</keyword>
<proteinExistence type="predicted"/>
<sequence>MLGWIYTVLMAFGTYQYYIYGSILFTFSLIITIVYFWSFGIFTNYKHDPDNMPTVWVWINVLSLIIGLGLFVFSFFVHNPSDVVRHDNIEINSQEELNTYVDNLNRILIPIEITQSKIIELNSDLTDENYEDKREQSLVLIGEQLENIDNVIDNLSEIDIPDIPEKETVENFNISLLDSYKETKTAQMNMFNFLSTGDSQYKENYDSILSNHDNSIHQHYVDEFIKVLDKYKINSSF</sequence>
<dbReference type="AlphaFoldDB" id="A0AB94ILH0"/>
<organism evidence="2 3">
    <name type="scientific">Neobacillus vireti LMG 21834</name>
    <dbReference type="NCBI Taxonomy" id="1131730"/>
    <lineage>
        <taxon>Bacteria</taxon>
        <taxon>Bacillati</taxon>
        <taxon>Bacillota</taxon>
        <taxon>Bacilli</taxon>
        <taxon>Bacillales</taxon>
        <taxon>Bacillaceae</taxon>
        <taxon>Neobacillus</taxon>
    </lineage>
</organism>
<name>A0AB94ILH0_9BACI</name>
<comment type="caution">
    <text evidence="2">The sequence shown here is derived from an EMBL/GenBank/DDBJ whole genome shotgun (WGS) entry which is preliminary data.</text>
</comment>